<accession>A0A7K0CJ47</accession>
<dbReference type="Pfam" id="PF19054">
    <property type="entry name" value="DUF5753"/>
    <property type="match status" value="1"/>
</dbReference>
<dbReference type="RefSeq" id="WP_153453279.1">
    <property type="nucleotide sequence ID" value="NZ_WEGJ01000013.1"/>
</dbReference>
<feature type="region of interest" description="Disordered" evidence="1">
    <location>
        <begin position="289"/>
        <end position="315"/>
    </location>
</feature>
<dbReference type="AlphaFoldDB" id="A0A7K0CJ47"/>
<dbReference type="InterPro" id="IPR043917">
    <property type="entry name" value="DUF5753"/>
</dbReference>
<proteinExistence type="predicted"/>
<comment type="caution">
    <text evidence="3">The sequence shown here is derived from an EMBL/GenBank/DDBJ whole genome shotgun (WGS) entry which is preliminary data.</text>
</comment>
<dbReference type="GO" id="GO:0003677">
    <property type="term" value="F:DNA binding"/>
    <property type="evidence" value="ECO:0007669"/>
    <property type="project" value="InterPro"/>
</dbReference>
<feature type="domain" description="HTH cro/C1-type" evidence="2">
    <location>
        <begin position="27"/>
        <end position="60"/>
    </location>
</feature>
<dbReference type="PROSITE" id="PS50943">
    <property type="entry name" value="HTH_CROC1"/>
    <property type="match status" value="1"/>
</dbReference>
<organism evidence="3 4">
    <name type="scientific">Streptomyces smaragdinus</name>
    <dbReference type="NCBI Taxonomy" id="2585196"/>
    <lineage>
        <taxon>Bacteria</taxon>
        <taxon>Bacillati</taxon>
        <taxon>Actinomycetota</taxon>
        <taxon>Actinomycetes</taxon>
        <taxon>Kitasatosporales</taxon>
        <taxon>Streptomycetaceae</taxon>
        <taxon>Streptomyces</taxon>
    </lineage>
</organism>
<evidence type="ECO:0000259" key="2">
    <source>
        <dbReference type="PROSITE" id="PS50943"/>
    </source>
</evidence>
<name>A0A7K0CJ47_9ACTN</name>
<gene>
    <name evidence="3" type="ORF">SRB5_36450</name>
</gene>
<dbReference type="CDD" id="cd00093">
    <property type="entry name" value="HTH_XRE"/>
    <property type="match status" value="1"/>
</dbReference>
<protein>
    <recommendedName>
        <fullName evidence="2">HTH cro/C1-type domain-containing protein</fullName>
    </recommendedName>
</protein>
<keyword evidence="4" id="KW-1185">Reference proteome</keyword>
<sequence>MSSDRAKKRSAKGDDRPAIWVGYGQLLKLLRERAGVTQPQLAEAIGYSYEQVAAVEQGRRPAKAAFTAAAERVMDANGVLDALQPAVDQAKLPLFFQNFASIELEAVSRFDFDPVVLPGLLQTEEYARALFVTACPHMDEETVEQRLEARLSRQAQLLGRKPMVDLSFIIGEGVLYCPVGGRDSMRAQLRHLLEIAHLPNVAIQIMPMSHGAHVGLDGPMVLLETTENRRFAYFESHQASMVISDSKQVGVLGLRYGKLRSEALNVEESARLIEHVMGETWLPSRPEMISARSSGSRAATAAPPEATASKLPSSG</sequence>
<dbReference type="OrthoDB" id="3669136at2"/>
<dbReference type="SUPFAM" id="SSF47413">
    <property type="entry name" value="lambda repressor-like DNA-binding domains"/>
    <property type="match status" value="1"/>
</dbReference>
<dbReference type="InterPro" id="IPR010982">
    <property type="entry name" value="Lambda_DNA-bd_dom_sf"/>
</dbReference>
<dbReference type="InterPro" id="IPR001387">
    <property type="entry name" value="Cro/C1-type_HTH"/>
</dbReference>
<evidence type="ECO:0000313" key="4">
    <source>
        <dbReference type="Proteomes" id="UP000466345"/>
    </source>
</evidence>
<evidence type="ECO:0000256" key="1">
    <source>
        <dbReference type="SAM" id="MobiDB-lite"/>
    </source>
</evidence>
<evidence type="ECO:0000313" key="3">
    <source>
        <dbReference type="EMBL" id="MQY13497.1"/>
    </source>
</evidence>
<dbReference type="Gene3D" id="1.10.260.40">
    <property type="entry name" value="lambda repressor-like DNA-binding domains"/>
    <property type="match status" value="1"/>
</dbReference>
<feature type="compositionally biased region" description="Low complexity" evidence="1">
    <location>
        <begin position="290"/>
        <end position="308"/>
    </location>
</feature>
<dbReference type="Proteomes" id="UP000466345">
    <property type="component" value="Unassembled WGS sequence"/>
</dbReference>
<dbReference type="EMBL" id="WEGJ01000013">
    <property type="protein sequence ID" value="MQY13497.1"/>
    <property type="molecule type" value="Genomic_DNA"/>
</dbReference>
<reference evidence="3 4" key="1">
    <citation type="submission" date="2019-10" db="EMBL/GenBank/DDBJ databases">
        <title>Streptomyces smaragdinus sp. nov. and Streptomyces fabii sp. nov., isolated from the gut of fungus growing-termite Macrotermes natalensis.</title>
        <authorList>
            <person name="Schwitalla J."/>
            <person name="Benndorf R."/>
            <person name="Martin K."/>
            <person name="De Beer W."/>
            <person name="Kaster A.-K."/>
            <person name="Vollmers J."/>
            <person name="Poulsen M."/>
            <person name="Beemelmanns C."/>
        </authorList>
    </citation>
    <scope>NUCLEOTIDE SEQUENCE [LARGE SCALE GENOMIC DNA]</scope>
    <source>
        <strain evidence="3 4">RB5</strain>
    </source>
</reference>
<dbReference type="Pfam" id="PF13560">
    <property type="entry name" value="HTH_31"/>
    <property type="match status" value="1"/>
</dbReference>
<dbReference type="SMART" id="SM00530">
    <property type="entry name" value="HTH_XRE"/>
    <property type="match status" value="1"/>
</dbReference>